<feature type="domain" description="Band 7" evidence="8">
    <location>
        <begin position="77"/>
        <end position="249"/>
    </location>
</feature>
<proteinExistence type="inferred from homology"/>
<comment type="subunit">
    <text evidence="6">HflC and HflK may interact to form a multimeric complex.</text>
</comment>
<evidence type="ECO:0000313" key="9">
    <source>
        <dbReference type="EMBL" id="KAB7738955.1"/>
    </source>
</evidence>
<keyword evidence="5" id="KW-0472">Membrane</keyword>
<keyword evidence="4" id="KW-1133">Transmembrane helix</keyword>
<dbReference type="SMART" id="SM00244">
    <property type="entry name" value="PHB"/>
    <property type="match status" value="1"/>
</dbReference>
<gene>
    <name evidence="9" type="primary">hflK</name>
    <name evidence="9" type="ORF">F2P47_14225</name>
</gene>
<dbReference type="Pfam" id="PF01145">
    <property type="entry name" value="Band_7"/>
    <property type="match status" value="1"/>
</dbReference>
<dbReference type="AlphaFoldDB" id="A0A6N6VI09"/>
<dbReference type="InterPro" id="IPR050710">
    <property type="entry name" value="Band7/mec-2_domain"/>
</dbReference>
<sequence length="380" mass="40880">MPWSNQNGGGGWQGGGGGNRGPWGQGPSGGGNRPPDIDELIRRGQDKIREILPGGTGGSRGPVILLGLAVVAIVTMTSFFRVDTDQQGIVLRFGKFVRTEQPGLHMKLPYPIETVATPTVTRVNRTDIGTREGGGPSAEEGLMLTGDENIVDISFSVFWRIKDAPDFLFNVEDPERAVKAMAESAMREAVGQSNIQVLLTTGRAEVQTRVRDLMQQALDTYGAGIVVTEVKLQKVDPPSAVIDAFRDVQAARADQERLQYEANTYANTVVPKARGKASQIQQSAEAYREQIVAEAEGEAKRFLSIYNEYKNAKDVTRRRIYIETMESVLGGVNKVIVDPNNSNGVMPYLPLSGLKPLTPATGGASSDAAAPAATSSEAHQ</sequence>
<dbReference type="Pfam" id="PF12221">
    <property type="entry name" value="HflK_N"/>
    <property type="match status" value="1"/>
</dbReference>
<dbReference type="GO" id="GO:0008233">
    <property type="term" value="F:peptidase activity"/>
    <property type="evidence" value="ECO:0007669"/>
    <property type="project" value="UniProtKB-KW"/>
</dbReference>
<dbReference type="EMBL" id="WESC01000014">
    <property type="protein sequence ID" value="KAB7738955.1"/>
    <property type="molecule type" value="Genomic_DNA"/>
</dbReference>
<name>A0A6N6VI09_9HYPH</name>
<keyword evidence="10" id="KW-1185">Reference proteome</keyword>
<dbReference type="Gene3D" id="3.30.479.30">
    <property type="entry name" value="Band 7 domain"/>
    <property type="match status" value="1"/>
</dbReference>
<keyword evidence="9" id="KW-0378">Hydrolase</keyword>
<dbReference type="PANTHER" id="PTHR43327:SF2">
    <property type="entry name" value="MODULATOR OF FTSH PROTEASE HFLK"/>
    <property type="match status" value="1"/>
</dbReference>
<evidence type="ECO:0000256" key="2">
    <source>
        <dbReference type="ARBA" id="ARBA00006971"/>
    </source>
</evidence>
<comment type="function">
    <text evidence="6">HflC and HflK could encode or regulate a protease.</text>
</comment>
<feature type="region of interest" description="Disordered" evidence="7">
    <location>
        <begin position="1"/>
        <end position="38"/>
    </location>
</feature>
<protein>
    <recommendedName>
        <fullName evidence="6">Protein HflK</fullName>
    </recommendedName>
</protein>
<dbReference type="InterPro" id="IPR020980">
    <property type="entry name" value="Membrane_HflK_N"/>
</dbReference>
<dbReference type="GO" id="GO:0016020">
    <property type="term" value="C:membrane"/>
    <property type="evidence" value="ECO:0007669"/>
    <property type="project" value="UniProtKB-SubCell"/>
</dbReference>
<keyword evidence="3" id="KW-0812">Transmembrane</keyword>
<dbReference type="SUPFAM" id="SSF117892">
    <property type="entry name" value="Band 7/SPFH domain"/>
    <property type="match status" value="1"/>
</dbReference>
<dbReference type="RefSeq" id="WP_152217047.1">
    <property type="nucleotide sequence ID" value="NZ_WESC01000014.1"/>
</dbReference>
<dbReference type="PANTHER" id="PTHR43327">
    <property type="entry name" value="STOMATIN-LIKE PROTEIN 2, MITOCHONDRIAL"/>
    <property type="match status" value="1"/>
</dbReference>
<keyword evidence="9" id="KW-0645">Protease</keyword>
<organism evidence="9 10">
    <name type="scientific">Parvibaculum sedimenti</name>
    <dbReference type="NCBI Taxonomy" id="2608632"/>
    <lineage>
        <taxon>Bacteria</taxon>
        <taxon>Pseudomonadati</taxon>
        <taxon>Pseudomonadota</taxon>
        <taxon>Alphaproteobacteria</taxon>
        <taxon>Hyphomicrobiales</taxon>
        <taxon>Parvibaculaceae</taxon>
        <taxon>Parvibaculum</taxon>
    </lineage>
</organism>
<evidence type="ECO:0000259" key="8">
    <source>
        <dbReference type="SMART" id="SM00244"/>
    </source>
</evidence>
<evidence type="ECO:0000256" key="4">
    <source>
        <dbReference type="ARBA" id="ARBA00022989"/>
    </source>
</evidence>
<dbReference type="NCBIfam" id="TIGR01933">
    <property type="entry name" value="hflK"/>
    <property type="match status" value="1"/>
</dbReference>
<dbReference type="InterPro" id="IPR001107">
    <property type="entry name" value="Band_7"/>
</dbReference>
<evidence type="ECO:0000256" key="7">
    <source>
        <dbReference type="SAM" id="MobiDB-lite"/>
    </source>
</evidence>
<accession>A0A6N6VI09</accession>
<comment type="similarity">
    <text evidence="2 6">Belongs to the band 7/mec-2 family. HflK subfamily.</text>
</comment>
<dbReference type="CDD" id="cd03404">
    <property type="entry name" value="SPFH_HflK"/>
    <property type="match status" value="1"/>
</dbReference>
<evidence type="ECO:0000313" key="10">
    <source>
        <dbReference type="Proteomes" id="UP000468901"/>
    </source>
</evidence>
<evidence type="ECO:0000256" key="5">
    <source>
        <dbReference type="ARBA" id="ARBA00023136"/>
    </source>
</evidence>
<dbReference type="InterPro" id="IPR010201">
    <property type="entry name" value="HflK"/>
</dbReference>
<dbReference type="Proteomes" id="UP000468901">
    <property type="component" value="Unassembled WGS sequence"/>
</dbReference>
<feature type="compositionally biased region" description="Gly residues" evidence="7">
    <location>
        <begin position="7"/>
        <end position="32"/>
    </location>
</feature>
<evidence type="ECO:0000256" key="3">
    <source>
        <dbReference type="ARBA" id="ARBA00022692"/>
    </source>
</evidence>
<dbReference type="InterPro" id="IPR036013">
    <property type="entry name" value="Band_7/SPFH_dom_sf"/>
</dbReference>
<feature type="region of interest" description="Disordered" evidence="7">
    <location>
        <begin position="360"/>
        <end position="380"/>
    </location>
</feature>
<comment type="subcellular location">
    <subcellularLocation>
        <location evidence="1">Membrane</location>
        <topology evidence="1">Single-pass membrane protein</topology>
    </subcellularLocation>
</comment>
<reference evidence="9 10" key="1">
    <citation type="submission" date="2019-09" db="EMBL/GenBank/DDBJ databases">
        <title>Parvibaculum sedimenti sp. nov., isolated from sediment.</title>
        <authorList>
            <person name="Wang Y."/>
        </authorList>
    </citation>
    <scope>NUCLEOTIDE SEQUENCE [LARGE SCALE GENOMIC DNA]</scope>
    <source>
        <strain evidence="9 10">HXT-9</strain>
    </source>
</reference>
<comment type="caution">
    <text evidence="9">The sequence shown here is derived from an EMBL/GenBank/DDBJ whole genome shotgun (WGS) entry which is preliminary data.</text>
</comment>
<evidence type="ECO:0000256" key="1">
    <source>
        <dbReference type="ARBA" id="ARBA00004167"/>
    </source>
</evidence>
<dbReference type="GO" id="GO:0006508">
    <property type="term" value="P:proteolysis"/>
    <property type="evidence" value="ECO:0007669"/>
    <property type="project" value="UniProtKB-KW"/>
</dbReference>
<evidence type="ECO:0000256" key="6">
    <source>
        <dbReference type="RuleBase" id="RU364113"/>
    </source>
</evidence>